<dbReference type="EMBL" id="CP063845">
    <property type="protein sequence ID" value="UFP95944.1"/>
    <property type="molecule type" value="Genomic_DNA"/>
</dbReference>
<evidence type="ECO:0000313" key="1">
    <source>
        <dbReference type="EMBL" id="UFP95944.1"/>
    </source>
</evidence>
<name>A0ABY3PQQ9_9CYAN</name>
<dbReference type="RefSeq" id="WP_230843180.1">
    <property type="nucleotide sequence ID" value="NZ_CP063845.1"/>
</dbReference>
<organism evidence="1 2">
    <name type="scientific">Gloeobacter morelensis MG652769</name>
    <dbReference type="NCBI Taxonomy" id="2781736"/>
    <lineage>
        <taxon>Bacteria</taxon>
        <taxon>Bacillati</taxon>
        <taxon>Cyanobacteriota</taxon>
        <taxon>Cyanophyceae</taxon>
        <taxon>Gloeobacterales</taxon>
        <taxon>Gloeobacteraceae</taxon>
        <taxon>Gloeobacter</taxon>
        <taxon>Gloeobacter morelensis</taxon>
    </lineage>
</organism>
<dbReference type="Pfam" id="PF09559">
    <property type="entry name" value="Cas6"/>
    <property type="match status" value="1"/>
</dbReference>
<keyword evidence="2" id="KW-1185">Reference proteome</keyword>
<gene>
    <name evidence="1" type="primary">cas6</name>
    <name evidence="1" type="ORF">ISF26_06915</name>
</gene>
<reference evidence="1 2" key="1">
    <citation type="journal article" date="2021" name="Genome Biol. Evol.">
        <title>Complete Genome Sequencing of a Novel Gloeobacter Species from a Waterfall Cave in Mexico.</title>
        <authorList>
            <person name="Saw J.H."/>
            <person name="Cardona T."/>
            <person name="Montejano G."/>
        </authorList>
    </citation>
    <scope>NUCLEOTIDE SEQUENCE [LARGE SCALE GENOMIC DNA]</scope>
    <source>
        <strain evidence="1">MG652769</strain>
    </source>
</reference>
<dbReference type="NCBIfam" id="TIGR02807">
    <property type="entry name" value="cas6_cmx6"/>
    <property type="match status" value="1"/>
</dbReference>
<protein>
    <submittedName>
        <fullName evidence="1">Type I-MYXAN CRISPR-associated protein Cas6/Cmx6</fullName>
    </submittedName>
</protein>
<evidence type="ECO:0000313" key="2">
    <source>
        <dbReference type="Proteomes" id="UP001054846"/>
    </source>
</evidence>
<dbReference type="InterPro" id="IPR014174">
    <property type="entry name" value="CRISPR-assoc_prot_Cas6/Cmx6"/>
</dbReference>
<accession>A0ABY3PQQ9</accession>
<proteinExistence type="predicted"/>
<dbReference type="Proteomes" id="UP001054846">
    <property type="component" value="Chromosome"/>
</dbReference>
<sequence>MTVVELDFAAVGHSLPADHGYALFSALSEVVPSIHEATWLGIHTLPGTRDGKGNLTLPPKPKLSLRLPMEWIPTVYPLAGKKIVVGNHPLRLGIPQIRMLTPAETLRARLVTLKLAGSEGKMAEPISFLEGVQRQLEALSIGGKASLEPATDSKGLDSYARRVLRIKGTVITGYGVLVSGLNDEDSLKLQAAGIGGRRRMGCGIFVPVRGGA</sequence>